<proteinExistence type="predicted"/>
<accession>L8WXQ5</accession>
<organism evidence="1 2">
    <name type="scientific">Thanatephorus cucumeris (strain AG1-IA)</name>
    <name type="common">Rice sheath blight fungus</name>
    <name type="synonym">Rhizoctonia solani</name>
    <dbReference type="NCBI Taxonomy" id="983506"/>
    <lineage>
        <taxon>Eukaryota</taxon>
        <taxon>Fungi</taxon>
        <taxon>Dikarya</taxon>
        <taxon>Basidiomycota</taxon>
        <taxon>Agaricomycotina</taxon>
        <taxon>Agaricomycetes</taxon>
        <taxon>Cantharellales</taxon>
        <taxon>Ceratobasidiaceae</taxon>
        <taxon>Rhizoctonia</taxon>
        <taxon>Rhizoctonia solani AG-1</taxon>
    </lineage>
</organism>
<reference evidence="1 2" key="1">
    <citation type="journal article" date="2013" name="Nat. Commun.">
        <title>The evolution and pathogenic mechanisms of the rice sheath blight pathogen.</title>
        <authorList>
            <person name="Zheng A."/>
            <person name="Lin R."/>
            <person name="Xu L."/>
            <person name="Qin P."/>
            <person name="Tang C."/>
            <person name="Ai P."/>
            <person name="Zhang D."/>
            <person name="Liu Y."/>
            <person name="Sun Z."/>
            <person name="Feng H."/>
            <person name="Wang Y."/>
            <person name="Chen Y."/>
            <person name="Liang X."/>
            <person name="Fu R."/>
            <person name="Li Q."/>
            <person name="Zhang J."/>
            <person name="Yu X."/>
            <person name="Xie Z."/>
            <person name="Ding L."/>
            <person name="Guan P."/>
            <person name="Tang J."/>
            <person name="Liang Y."/>
            <person name="Wang S."/>
            <person name="Deng Q."/>
            <person name="Li S."/>
            <person name="Zhu J."/>
            <person name="Wang L."/>
            <person name="Liu H."/>
            <person name="Li P."/>
        </authorList>
    </citation>
    <scope>NUCLEOTIDE SEQUENCE [LARGE SCALE GENOMIC DNA]</scope>
    <source>
        <strain evidence="2">AG-1 IA</strain>
    </source>
</reference>
<gene>
    <name evidence="1" type="ORF">AG1IA_03124</name>
</gene>
<evidence type="ECO:0000313" key="2">
    <source>
        <dbReference type="Proteomes" id="UP000011668"/>
    </source>
</evidence>
<evidence type="ECO:0000313" key="1">
    <source>
        <dbReference type="EMBL" id="ELU42846.1"/>
    </source>
</evidence>
<dbReference type="Proteomes" id="UP000011668">
    <property type="component" value="Unassembled WGS sequence"/>
</dbReference>
<sequence>MATGGRLGSVMLLGACAVRTYRSNFLVDLDNNAPPFMKNNIYRATTTSQLPAC</sequence>
<dbReference type="AlphaFoldDB" id="L8WXQ5"/>
<protein>
    <submittedName>
        <fullName evidence="1">Uncharacterized protein</fullName>
    </submittedName>
</protein>
<dbReference type="HOGENOM" id="CLU_3070333_0_0_1"/>
<name>L8WXQ5_THACA</name>
<keyword evidence="2" id="KW-1185">Reference proteome</keyword>
<dbReference type="EMBL" id="AFRT01000700">
    <property type="protein sequence ID" value="ELU42846.1"/>
    <property type="molecule type" value="Genomic_DNA"/>
</dbReference>
<comment type="caution">
    <text evidence="1">The sequence shown here is derived from an EMBL/GenBank/DDBJ whole genome shotgun (WGS) entry which is preliminary data.</text>
</comment>